<dbReference type="Pfam" id="PF22042">
    <property type="entry name" value="EF-G_D2"/>
    <property type="match status" value="1"/>
</dbReference>
<keyword evidence="1 3" id="KW-0547">Nucleotide-binding</keyword>
<dbReference type="InterPro" id="IPR042116">
    <property type="entry name" value="TypA/BipA_C"/>
</dbReference>
<dbReference type="PROSITE" id="PS00301">
    <property type="entry name" value="G_TR_1"/>
    <property type="match status" value="1"/>
</dbReference>
<dbReference type="Proteomes" id="UP000321721">
    <property type="component" value="Unassembled WGS sequence"/>
</dbReference>
<dbReference type="CDD" id="cd16263">
    <property type="entry name" value="BipA_III"/>
    <property type="match status" value="1"/>
</dbReference>
<dbReference type="Gene3D" id="2.40.50.250">
    <property type="entry name" value="bipa protein"/>
    <property type="match status" value="1"/>
</dbReference>
<dbReference type="PROSITE" id="PS51722">
    <property type="entry name" value="G_TR_2"/>
    <property type="match status" value="1"/>
</dbReference>
<accession>A0A5C6RUZ6</accession>
<dbReference type="NCBIfam" id="TIGR00231">
    <property type="entry name" value="small_GTP"/>
    <property type="match status" value="1"/>
</dbReference>
<dbReference type="GO" id="GO:0005525">
    <property type="term" value="F:GTP binding"/>
    <property type="evidence" value="ECO:0007669"/>
    <property type="project" value="UniProtKB-UniRule"/>
</dbReference>
<dbReference type="RefSeq" id="WP_147099130.1">
    <property type="nucleotide sequence ID" value="NZ_VOOS01000002.1"/>
</dbReference>
<dbReference type="InterPro" id="IPR048876">
    <property type="entry name" value="BipA_C"/>
</dbReference>
<dbReference type="Gene3D" id="3.40.50.300">
    <property type="entry name" value="P-loop containing nucleotide triphosphate hydrolases"/>
    <property type="match status" value="1"/>
</dbReference>
<dbReference type="CDD" id="cd03691">
    <property type="entry name" value="BipA_TypA_II"/>
    <property type="match status" value="1"/>
</dbReference>
<dbReference type="FunFam" id="3.30.70.240:FF:000002">
    <property type="entry name" value="GTP-binding protein TypA"/>
    <property type="match status" value="1"/>
</dbReference>
<reference evidence="5 6" key="1">
    <citation type="submission" date="2019-08" db="EMBL/GenBank/DDBJ databases">
        <title>Genome of Vicingus serpentipes NCIMB 15042.</title>
        <authorList>
            <person name="Bowman J.P."/>
        </authorList>
    </citation>
    <scope>NUCLEOTIDE SEQUENCE [LARGE SCALE GENOMIC DNA]</scope>
    <source>
        <strain evidence="5 6">NCIMB 15042</strain>
    </source>
</reference>
<sequence>MESIRNIAIIAHVDHGKTTLVDKIIDQCKTLDDRVERTELLLDNNDLERERGITILSKNVSVTYKGVKINVIDTPGHADFGGEVERVLKMADGVLLLVDAFEGAMPQTRFVLGKAIELGLKPIVVVNKVDKENCTPDIVQDSVFDLMFSLDASEEQLDFVTIFGSSKQGWMSHDYKKPTTDIIPLLDTILEVIPEAPYHEGTPQMQITSLDYSKFVGRIAIGRIFRGDLEENKDYMLCKKDGVKKKVRIKELYVFEGMGKIRVQKARSGDICSIVGIEGFEIGDTLADVENPEELPRISIDEPTMSMLFTINNSPFFGKEGKFVTSRHLRDRLYQELEKNLALRVEDTDTEDKFNVFGRGILHLSVLIETMRREGYELQVGKPQVLFKEIDGKKHEPMETLVIDVPEEFSGKAIELVTQRKGDMLIMEPKGELQHLEFDIPSRGLIGLRNNILTATSGNAVMTHRFREYGEYKGEIAERNKGSLISMDAGQSTAFAINRLQDRGRFFVAPGDVIYKGQVVGEHTRDNDLEINLVKGKQLTNMRKSGSDEAVKIAPKTVFSLEEAMEYIQADEYLEVTPESLRMRKI</sequence>
<dbReference type="EMBL" id="VOOS01000002">
    <property type="protein sequence ID" value="TXB65874.1"/>
    <property type="molecule type" value="Genomic_DNA"/>
</dbReference>
<comment type="catalytic activity">
    <reaction evidence="3">
        <text>GTP + H2O = GDP + phosphate + H(+)</text>
        <dbReference type="Rhea" id="RHEA:19669"/>
        <dbReference type="ChEBI" id="CHEBI:15377"/>
        <dbReference type="ChEBI" id="CHEBI:15378"/>
        <dbReference type="ChEBI" id="CHEBI:37565"/>
        <dbReference type="ChEBI" id="CHEBI:43474"/>
        <dbReference type="ChEBI" id="CHEBI:58189"/>
    </reaction>
</comment>
<dbReference type="FunFam" id="3.40.50.300:FF:000055">
    <property type="entry name" value="GTP-binding protein TypA"/>
    <property type="match status" value="1"/>
</dbReference>
<keyword evidence="3" id="KW-0690">Ribosome biogenesis</keyword>
<dbReference type="OrthoDB" id="9801591at2"/>
<dbReference type="Gene3D" id="2.40.30.10">
    <property type="entry name" value="Translation factors"/>
    <property type="match status" value="1"/>
</dbReference>
<keyword evidence="2 3" id="KW-0342">GTP-binding</keyword>
<dbReference type="GO" id="GO:0000027">
    <property type="term" value="P:ribosomal large subunit assembly"/>
    <property type="evidence" value="ECO:0007669"/>
    <property type="project" value="UniProtKB-UniRule"/>
</dbReference>
<proteinExistence type="inferred from homology"/>
<feature type="domain" description="Tr-type G" evidence="4">
    <location>
        <begin position="2"/>
        <end position="198"/>
    </location>
</feature>
<comment type="similarity">
    <text evidence="3">Belongs to the TRAFAC class translation factor GTPase superfamily. Classic translation factor GTPase family. BipA subfamily.</text>
</comment>
<evidence type="ECO:0000256" key="1">
    <source>
        <dbReference type="ARBA" id="ARBA00022741"/>
    </source>
</evidence>
<dbReference type="NCBIfam" id="TIGR01394">
    <property type="entry name" value="TypA_BipA"/>
    <property type="match status" value="1"/>
</dbReference>
<organism evidence="5 6">
    <name type="scientific">Vicingus serpentipes</name>
    <dbReference type="NCBI Taxonomy" id="1926625"/>
    <lineage>
        <taxon>Bacteria</taxon>
        <taxon>Pseudomonadati</taxon>
        <taxon>Bacteroidota</taxon>
        <taxon>Flavobacteriia</taxon>
        <taxon>Flavobacteriales</taxon>
        <taxon>Vicingaceae</taxon>
        <taxon>Vicingus</taxon>
    </lineage>
</organism>
<dbReference type="GO" id="GO:0043022">
    <property type="term" value="F:ribosome binding"/>
    <property type="evidence" value="ECO:0007669"/>
    <property type="project" value="UniProtKB-UniRule"/>
</dbReference>
<dbReference type="GO" id="GO:1990904">
    <property type="term" value="C:ribonucleoprotein complex"/>
    <property type="evidence" value="ECO:0007669"/>
    <property type="project" value="TreeGrafter"/>
</dbReference>
<gene>
    <name evidence="5" type="primary">typA</name>
    <name evidence="3" type="synonym">bipA</name>
    <name evidence="5" type="ORF">FRY74_04705</name>
</gene>
<dbReference type="PANTHER" id="PTHR42908">
    <property type="entry name" value="TRANSLATION ELONGATION FACTOR-RELATED"/>
    <property type="match status" value="1"/>
</dbReference>
<dbReference type="InterPro" id="IPR027417">
    <property type="entry name" value="P-loop_NTPase"/>
</dbReference>
<dbReference type="SUPFAM" id="SSF50447">
    <property type="entry name" value="Translation proteins"/>
    <property type="match status" value="1"/>
</dbReference>
<keyword evidence="3" id="KW-0963">Cytoplasm</keyword>
<comment type="subunit">
    <text evidence="3">Monomer.</text>
</comment>
<dbReference type="FunFam" id="2.40.50.250:FF:000001">
    <property type="entry name" value="GTP-binding protein TypA"/>
    <property type="match status" value="1"/>
</dbReference>
<dbReference type="InterPro" id="IPR047042">
    <property type="entry name" value="BipA_II"/>
</dbReference>
<feature type="binding site" evidence="3">
    <location>
        <begin position="127"/>
        <end position="130"/>
    </location>
    <ligand>
        <name>GTP</name>
        <dbReference type="ChEBI" id="CHEBI:37565"/>
    </ligand>
</feature>
<dbReference type="GO" id="GO:0005829">
    <property type="term" value="C:cytosol"/>
    <property type="evidence" value="ECO:0007669"/>
    <property type="project" value="TreeGrafter"/>
</dbReference>
<keyword evidence="3" id="KW-0378">Hydrolase</keyword>
<evidence type="ECO:0000259" key="4">
    <source>
        <dbReference type="PROSITE" id="PS51722"/>
    </source>
</evidence>
<dbReference type="GO" id="GO:0000049">
    <property type="term" value="F:tRNA binding"/>
    <property type="evidence" value="ECO:0007669"/>
    <property type="project" value="UniProtKB-KW"/>
</dbReference>
<dbReference type="InterPro" id="IPR005225">
    <property type="entry name" value="Small_GTP-bd"/>
</dbReference>
<dbReference type="InterPro" id="IPR047041">
    <property type="entry name" value="BipA_GTP-bd_dom"/>
</dbReference>
<dbReference type="Gene3D" id="3.30.70.870">
    <property type="entry name" value="Elongation Factor G (Translational Gtpase), domain 3"/>
    <property type="match status" value="1"/>
</dbReference>
<dbReference type="InterPro" id="IPR000795">
    <property type="entry name" value="T_Tr_GTP-bd_dom"/>
</dbReference>
<protein>
    <recommendedName>
        <fullName evidence="3">Large ribosomal subunit assembly factor BipA</fullName>
        <ecNumber evidence="3">3.6.5.-</ecNumber>
    </recommendedName>
    <alternativeName>
        <fullName evidence="3">GTP-binding protein BipA</fullName>
    </alternativeName>
</protein>
<comment type="subcellular location">
    <subcellularLocation>
        <location evidence="3">Cytoplasm</location>
    </subcellularLocation>
    <text evidence="3">Binds to ribosomes.</text>
</comment>
<dbReference type="InterPro" id="IPR006298">
    <property type="entry name" value="BipA"/>
</dbReference>
<dbReference type="InterPro" id="IPR053905">
    <property type="entry name" value="EF-G-like_DII"/>
</dbReference>
<keyword evidence="3" id="KW-0699">rRNA-binding</keyword>
<dbReference type="SUPFAM" id="SSF54980">
    <property type="entry name" value="EF-G C-terminal domain-like"/>
    <property type="match status" value="2"/>
</dbReference>
<dbReference type="Pfam" id="PF21018">
    <property type="entry name" value="BipA_C"/>
    <property type="match status" value="1"/>
</dbReference>
<dbReference type="InterPro" id="IPR009000">
    <property type="entry name" value="Transl_B-barrel_sf"/>
</dbReference>
<evidence type="ECO:0000313" key="6">
    <source>
        <dbReference type="Proteomes" id="UP000321721"/>
    </source>
</evidence>
<dbReference type="InterPro" id="IPR031157">
    <property type="entry name" value="G_TR_CS"/>
</dbReference>
<dbReference type="InterPro" id="IPR035651">
    <property type="entry name" value="BipA_V"/>
</dbReference>
<dbReference type="Pfam" id="PF00679">
    <property type="entry name" value="EFG_C"/>
    <property type="match status" value="1"/>
</dbReference>
<name>A0A5C6RUZ6_9FLAO</name>
<dbReference type="Gene3D" id="3.30.70.240">
    <property type="match status" value="1"/>
</dbReference>
<comment type="caution">
    <text evidence="5">The sequence shown here is derived from an EMBL/GenBank/DDBJ whole genome shotgun (WGS) entry which is preliminary data.</text>
</comment>
<feature type="binding site" evidence="3">
    <location>
        <begin position="14"/>
        <end position="19"/>
    </location>
    <ligand>
        <name>GTP</name>
        <dbReference type="ChEBI" id="CHEBI:37565"/>
    </ligand>
</feature>
<keyword evidence="3" id="KW-0694">RNA-binding</keyword>
<dbReference type="InterPro" id="IPR047043">
    <property type="entry name" value="BipA_III"/>
</dbReference>
<dbReference type="CDD" id="cd01891">
    <property type="entry name" value="TypA_BipA"/>
    <property type="match status" value="1"/>
</dbReference>
<keyword evidence="6" id="KW-1185">Reference proteome</keyword>
<dbReference type="SMART" id="SM00838">
    <property type="entry name" value="EFG_C"/>
    <property type="match status" value="1"/>
</dbReference>
<evidence type="ECO:0000256" key="2">
    <source>
        <dbReference type="ARBA" id="ARBA00023134"/>
    </source>
</evidence>
<dbReference type="PANTHER" id="PTHR42908:SF8">
    <property type="entry name" value="TR-TYPE G DOMAIN-CONTAINING PROTEIN"/>
    <property type="match status" value="1"/>
</dbReference>
<dbReference type="PRINTS" id="PR00315">
    <property type="entry name" value="ELONGATNFCT"/>
</dbReference>
<keyword evidence="3" id="KW-0820">tRNA-binding</keyword>
<dbReference type="SUPFAM" id="SSF52540">
    <property type="entry name" value="P-loop containing nucleoside triphosphate hydrolases"/>
    <property type="match status" value="1"/>
</dbReference>
<dbReference type="InterPro" id="IPR035647">
    <property type="entry name" value="EFG_III/V"/>
</dbReference>
<dbReference type="GO" id="GO:0019843">
    <property type="term" value="F:rRNA binding"/>
    <property type="evidence" value="ECO:0007669"/>
    <property type="project" value="UniProtKB-KW"/>
</dbReference>
<dbReference type="InterPro" id="IPR000640">
    <property type="entry name" value="EFG_V-like"/>
</dbReference>
<comment type="function">
    <text evidence="3">A 50S ribosomal subunit assembly protein with GTPase activity, required for 50S subunit assembly at low temperatures, may also play a role in translation. Binds GTP and analogs. Binds the 70S ribosome between the 30S and 50S subunits, in a similar position as ribosome-bound EF-G; it contacts a number of ribosomal proteins, both rRNAs and the A-site tRNA.</text>
</comment>
<dbReference type="GO" id="GO:0003924">
    <property type="term" value="F:GTPase activity"/>
    <property type="evidence" value="ECO:0007669"/>
    <property type="project" value="UniProtKB-UniRule"/>
</dbReference>
<dbReference type="CDD" id="cd03710">
    <property type="entry name" value="BipA_TypA_C"/>
    <property type="match status" value="1"/>
</dbReference>
<dbReference type="FunFam" id="3.30.70.870:FF:000003">
    <property type="entry name" value="GTP-binding protein TypA"/>
    <property type="match status" value="1"/>
</dbReference>
<dbReference type="AlphaFoldDB" id="A0A5C6RUZ6"/>
<evidence type="ECO:0000313" key="5">
    <source>
        <dbReference type="EMBL" id="TXB65874.1"/>
    </source>
</evidence>
<dbReference type="HAMAP" id="MF_00849">
    <property type="entry name" value="BipA"/>
    <property type="match status" value="1"/>
</dbReference>
<dbReference type="Pfam" id="PF00009">
    <property type="entry name" value="GTP_EFTU"/>
    <property type="match status" value="1"/>
</dbReference>
<dbReference type="EC" id="3.6.5.-" evidence="3"/>
<evidence type="ECO:0000256" key="3">
    <source>
        <dbReference type="HAMAP-Rule" id="MF_00849"/>
    </source>
</evidence>